<gene>
    <name evidence="2" type="ORF">CYJ76_00505</name>
</gene>
<accession>A0A2I1PDR4</accession>
<evidence type="ECO:0000313" key="3">
    <source>
        <dbReference type="Proteomes" id="UP000234206"/>
    </source>
</evidence>
<keyword evidence="1" id="KW-0812">Transmembrane</keyword>
<dbReference type="Proteomes" id="UP000234206">
    <property type="component" value="Unassembled WGS sequence"/>
</dbReference>
<dbReference type="EMBL" id="PKIZ01000001">
    <property type="protein sequence ID" value="PKZ42777.1"/>
    <property type="molecule type" value="Genomic_DNA"/>
</dbReference>
<protein>
    <submittedName>
        <fullName evidence="2">Sodium:proton antiporter</fullName>
    </submittedName>
</protein>
<dbReference type="InterPro" id="IPR046291">
    <property type="entry name" value="DUF6328"/>
</dbReference>
<feature type="transmembrane region" description="Helical" evidence="1">
    <location>
        <begin position="64"/>
        <end position="86"/>
    </location>
</feature>
<feature type="transmembrane region" description="Helical" evidence="1">
    <location>
        <begin position="136"/>
        <end position="157"/>
    </location>
</feature>
<name>A0A2I1PDR4_9MICO</name>
<dbReference type="Pfam" id="PF19853">
    <property type="entry name" value="DUF6328"/>
    <property type="match status" value="1"/>
</dbReference>
<dbReference type="RefSeq" id="WP_070705458.1">
    <property type="nucleotide sequence ID" value="NZ_JBHLVH010000014.1"/>
</dbReference>
<proteinExistence type="predicted"/>
<evidence type="ECO:0000313" key="2">
    <source>
        <dbReference type="EMBL" id="PKZ42777.1"/>
    </source>
</evidence>
<keyword evidence="1" id="KW-0472">Membrane</keyword>
<sequence>MTLRDAAASRALRQETEADQEDRNLAEILQELRVLQTGTQVLAGFLLTLPFQSRFTDLSGPQTLLFVLAMSLAVLTVLLLVTPVAVHRALFQRQLKARIVQVSHTMVRVGLVTLGLSVVSMFALILALVVGTTAAVLGAGLVGTLAGLLWMAWPVLLRRPAPHLAAHHDHPDDPGSTP</sequence>
<keyword evidence="3" id="KW-1185">Reference proteome</keyword>
<keyword evidence="1" id="KW-1133">Transmembrane helix</keyword>
<dbReference type="OrthoDB" id="3625784at2"/>
<organism evidence="2 3">
    <name type="scientific">Kytococcus schroeteri</name>
    <dbReference type="NCBI Taxonomy" id="138300"/>
    <lineage>
        <taxon>Bacteria</taxon>
        <taxon>Bacillati</taxon>
        <taxon>Actinomycetota</taxon>
        <taxon>Actinomycetes</taxon>
        <taxon>Micrococcales</taxon>
        <taxon>Kytococcaceae</taxon>
        <taxon>Kytococcus</taxon>
    </lineage>
</organism>
<comment type="caution">
    <text evidence="2">The sequence shown here is derived from an EMBL/GenBank/DDBJ whole genome shotgun (WGS) entry which is preliminary data.</text>
</comment>
<evidence type="ECO:0000256" key="1">
    <source>
        <dbReference type="SAM" id="Phobius"/>
    </source>
</evidence>
<feature type="transmembrane region" description="Helical" evidence="1">
    <location>
        <begin position="107"/>
        <end position="130"/>
    </location>
</feature>
<reference evidence="2 3" key="1">
    <citation type="submission" date="2017-12" db="EMBL/GenBank/DDBJ databases">
        <title>Phylogenetic diversity of female urinary microbiome.</title>
        <authorList>
            <person name="Thomas-White K."/>
            <person name="Wolfe A.J."/>
        </authorList>
    </citation>
    <scope>NUCLEOTIDE SEQUENCE [LARGE SCALE GENOMIC DNA]</scope>
    <source>
        <strain evidence="2 3">UMB1298</strain>
    </source>
</reference>
<dbReference type="AlphaFoldDB" id="A0A2I1PDR4"/>